<protein>
    <submittedName>
        <fullName evidence="1">Cytochrome P450</fullName>
    </submittedName>
</protein>
<evidence type="ECO:0000313" key="1">
    <source>
        <dbReference type="EMBL" id="KAJ4718770.1"/>
    </source>
</evidence>
<sequence>MSSLMDSSVSQIALFALFPLLLTSLLFFVIFLQYFQKTGWQGKVPPGPKTLPIIGNLHQLTGGLPHHVLTRLCKKYGPVMKLQLGQIAAVVISSPEAAEEVLKTHDISLAQRPQVYVVEMATYDHSSMSMVFAPYGEYWRQIRKIAVIELFSAKRVQSFRSIREEEVWNLLKFVSSSEGKAINLTEKIFNMTNDIISRAAFGSKYKDQKDFMIALDETMSLSGGFDIADLYPSLTFLRSVTGARGKLLRLRKKIDKILEDIVTKHMIKRNAASIGDDHEDIVDTLLNHAVANNTEFYKIVDQVKAIVLDLFSAGSETSSTTIEWAIAELLKNPRVMKKAQEEVREACKGKSKIEEADIQNLHYLNLVIKETFRLHPPAPLLPRLAIETCEINGYTIPANSKILINPYAIGRDPKTWKNPEFFEPERFEGSSIDFKGNNFELLPFGSGRRMCPAVLFAITSIELALSQLLYHFDWKLAGGSKLEDLDMTEQFSLVTRKKYNLHVIATTRFPFQK</sequence>
<accession>A0ACC1Y854</accession>
<dbReference type="EMBL" id="CM051398">
    <property type="protein sequence ID" value="KAJ4718770.1"/>
    <property type="molecule type" value="Genomic_DNA"/>
</dbReference>
<evidence type="ECO:0000313" key="2">
    <source>
        <dbReference type="Proteomes" id="UP001164539"/>
    </source>
</evidence>
<name>A0ACC1Y854_MELAZ</name>
<organism evidence="1 2">
    <name type="scientific">Melia azedarach</name>
    <name type="common">Chinaberry tree</name>
    <dbReference type="NCBI Taxonomy" id="155640"/>
    <lineage>
        <taxon>Eukaryota</taxon>
        <taxon>Viridiplantae</taxon>
        <taxon>Streptophyta</taxon>
        <taxon>Embryophyta</taxon>
        <taxon>Tracheophyta</taxon>
        <taxon>Spermatophyta</taxon>
        <taxon>Magnoliopsida</taxon>
        <taxon>eudicotyledons</taxon>
        <taxon>Gunneridae</taxon>
        <taxon>Pentapetalae</taxon>
        <taxon>rosids</taxon>
        <taxon>malvids</taxon>
        <taxon>Sapindales</taxon>
        <taxon>Meliaceae</taxon>
        <taxon>Melia</taxon>
    </lineage>
</organism>
<reference evidence="1 2" key="1">
    <citation type="journal article" date="2023" name="Science">
        <title>Complex scaffold remodeling in plant triterpene biosynthesis.</title>
        <authorList>
            <person name="De La Pena R."/>
            <person name="Hodgson H."/>
            <person name="Liu J.C."/>
            <person name="Stephenson M.J."/>
            <person name="Martin A.C."/>
            <person name="Owen C."/>
            <person name="Harkess A."/>
            <person name="Leebens-Mack J."/>
            <person name="Jimenez L.E."/>
            <person name="Osbourn A."/>
            <person name="Sattely E.S."/>
        </authorList>
    </citation>
    <scope>NUCLEOTIDE SEQUENCE [LARGE SCALE GENOMIC DNA]</scope>
    <source>
        <strain evidence="2">cv. JPN11</strain>
        <tissue evidence="1">Leaf</tissue>
    </source>
</reference>
<proteinExistence type="predicted"/>
<dbReference type="Proteomes" id="UP001164539">
    <property type="component" value="Chromosome 5"/>
</dbReference>
<comment type="caution">
    <text evidence="1">The sequence shown here is derived from an EMBL/GenBank/DDBJ whole genome shotgun (WGS) entry which is preliminary data.</text>
</comment>
<keyword evidence="2" id="KW-1185">Reference proteome</keyword>
<gene>
    <name evidence="1" type="ORF">OWV82_010411</name>
</gene>